<keyword evidence="2" id="KW-0812">Transmembrane</keyword>
<reference evidence="5" key="1">
    <citation type="submission" date="2025-08" db="UniProtKB">
        <authorList>
            <consortium name="RefSeq"/>
        </authorList>
    </citation>
    <scope>IDENTIFICATION</scope>
    <source>
        <tissue evidence="5">Leaf</tissue>
    </source>
</reference>
<sequence length="322" mass="35716">MVWSSTLMASLNALLVSAGAVSIAVALRASVPSISDSLAPRLPPVLDSLLSWFRPPYLFIVVNGIIITIAATSRCFQRVQPEAVPPERVAVAEEMEVAEATPVATSRCFHHVQPEAVTLERVAGAEEIDVAEATPMAEAADPFDELKDFEEKRVVVVRNNRGFGGGDGYNGDCEGERKVAFGRSASTPRRRMDSSEKALVSPRLVRRKAAEGDHLQGGKALRRSSRRSNESMDNVWKAIEEAGAMPVTRHVKADDADHRISLLESPSKSTMFKDRTNRLRKELSPEELNRRVETFINKFNEEMRLQREESINQFKEMVSRGT</sequence>
<dbReference type="Proteomes" id="UP000827889">
    <property type="component" value="Chromosome 9"/>
</dbReference>
<dbReference type="Pfam" id="PF05553">
    <property type="entry name" value="DUF761"/>
    <property type="match status" value="1"/>
</dbReference>
<protein>
    <submittedName>
        <fullName evidence="5">Uncharacterized protein LOC125316620</fullName>
    </submittedName>
</protein>
<feature type="domain" description="DUF4408" evidence="3">
    <location>
        <begin position="43"/>
        <end position="74"/>
    </location>
</feature>
<keyword evidence="4" id="KW-1185">Reference proteome</keyword>
<accession>A0ABM3HXS0</accession>
<dbReference type="PANTHER" id="PTHR33098:SF109">
    <property type="entry name" value="OS07G0563400 PROTEIN"/>
    <property type="match status" value="1"/>
</dbReference>
<keyword evidence="2" id="KW-1133">Transmembrane helix</keyword>
<evidence type="ECO:0000313" key="5">
    <source>
        <dbReference type="RefSeq" id="XP_048141387.1"/>
    </source>
</evidence>
<evidence type="ECO:0000256" key="1">
    <source>
        <dbReference type="SAM" id="MobiDB-lite"/>
    </source>
</evidence>
<feature type="region of interest" description="Disordered" evidence="1">
    <location>
        <begin position="206"/>
        <end position="232"/>
    </location>
</feature>
<dbReference type="GeneID" id="125316620"/>
<dbReference type="RefSeq" id="XP_048141387.1">
    <property type="nucleotide sequence ID" value="XM_048285430.1"/>
</dbReference>
<dbReference type="InterPro" id="IPR025520">
    <property type="entry name" value="DUF4408"/>
</dbReference>
<evidence type="ECO:0000313" key="4">
    <source>
        <dbReference type="Proteomes" id="UP000827889"/>
    </source>
</evidence>
<gene>
    <name evidence="5" type="primary">LOC125316620</name>
</gene>
<organism evidence="4 5">
    <name type="scientific">Rhodamnia argentea</name>
    <dbReference type="NCBI Taxonomy" id="178133"/>
    <lineage>
        <taxon>Eukaryota</taxon>
        <taxon>Viridiplantae</taxon>
        <taxon>Streptophyta</taxon>
        <taxon>Embryophyta</taxon>
        <taxon>Tracheophyta</taxon>
        <taxon>Spermatophyta</taxon>
        <taxon>Magnoliopsida</taxon>
        <taxon>eudicotyledons</taxon>
        <taxon>Gunneridae</taxon>
        <taxon>Pentapetalae</taxon>
        <taxon>rosids</taxon>
        <taxon>malvids</taxon>
        <taxon>Myrtales</taxon>
        <taxon>Myrtaceae</taxon>
        <taxon>Myrtoideae</taxon>
        <taxon>Myrteae</taxon>
        <taxon>Australasian group</taxon>
        <taxon>Rhodamnia</taxon>
    </lineage>
</organism>
<dbReference type="InterPro" id="IPR008480">
    <property type="entry name" value="DUF761_pln"/>
</dbReference>
<name>A0ABM3HXS0_9MYRT</name>
<dbReference type="Pfam" id="PF14364">
    <property type="entry name" value="DUF4408"/>
    <property type="match status" value="1"/>
</dbReference>
<proteinExistence type="predicted"/>
<evidence type="ECO:0000256" key="2">
    <source>
        <dbReference type="SAM" id="Phobius"/>
    </source>
</evidence>
<evidence type="ECO:0000259" key="3">
    <source>
        <dbReference type="Pfam" id="PF14364"/>
    </source>
</evidence>
<dbReference type="PANTHER" id="PTHR33098">
    <property type="entry name" value="COTTON FIBER (DUF761)"/>
    <property type="match status" value="1"/>
</dbReference>
<feature type="transmembrane region" description="Helical" evidence="2">
    <location>
        <begin position="52"/>
        <end position="71"/>
    </location>
</feature>
<keyword evidence="2" id="KW-0472">Membrane</keyword>